<dbReference type="EMBL" id="CAJOBP010096453">
    <property type="protein sequence ID" value="CAF4963690.1"/>
    <property type="molecule type" value="Genomic_DNA"/>
</dbReference>
<evidence type="ECO:0000313" key="2">
    <source>
        <dbReference type="EMBL" id="CAF4963690.1"/>
    </source>
</evidence>
<dbReference type="Proteomes" id="UP000663873">
    <property type="component" value="Unassembled WGS sequence"/>
</dbReference>
<feature type="non-terminal residue" evidence="2">
    <location>
        <position position="1"/>
    </location>
</feature>
<dbReference type="AlphaFoldDB" id="A0A821YNH7"/>
<feature type="region of interest" description="Disordered" evidence="1">
    <location>
        <begin position="24"/>
        <end position="43"/>
    </location>
</feature>
<sequence length="43" mass="4828">LYPSSADLIRDRFGTIFEKRGAQSKEFTPNVDNPVLSLDTTVE</sequence>
<evidence type="ECO:0000313" key="3">
    <source>
        <dbReference type="Proteomes" id="UP000663873"/>
    </source>
</evidence>
<keyword evidence="3" id="KW-1185">Reference proteome</keyword>
<accession>A0A821YNH7</accession>
<comment type="caution">
    <text evidence="2">The sequence shown here is derived from an EMBL/GenBank/DDBJ whole genome shotgun (WGS) entry which is preliminary data.</text>
</comment>
<evidence type="ECO:0000256" key="1">
    <source>
        <dbReference type="SAM" id="MobiDB-lite"/>
    </source>
</evidence>
<feature type="non-terminal residue" evidence="2">
    <location>
        <position position="43"/>
    </location>
</feature>
<reference evidence="2" key="1">
    <citation type="submission" date="2021-02" db="EMBL/GenBank/DDBJ databases">
        <authorList>
            <person name="Nowell W R."/>
        </authorList>
    </citation>
    <scope>NUCLEOTIDE SEQUENCE</scope>
</reference>
<name>A0A821YNH7_9BILA</name>
<gene>
    <name evidence="2" type="ORF">UJA718_LOCUS48384</name>
</gene>
<protein>
    <submittedName>
        <fullName evidence="2">Uncharacterized protein</fullName>
    </submittedName>
</protein>
<proteinExistence type="predicted"/>
<organism evidence="2 3">
    <name type="scientific">Rotaria socialis</name>
    <dbReference type="NCBI Taxonomy" id="392032"/>
    <lineage>
        <taxon>Eukaryota</taxon>
        <taxon>Metazoa</taxon>
        <taxon>Spiralia</taxon>
        <taxon>Gnathifera</taxon>
        <taxon>Rotifera</taxon>
        <taxon>Eurotatoria</taxon>
        <taxon>Bdelloidea</taxon>
        <taxon>Philodinida</taxon>
        <taxon>Philodinidae</taxon>
        <taxon>Rotaria</taxon>
    </lineage>
</organism>